<dbReference type="InterPro" id="IPR000847">
    <property type="entry name" value="LysR_HTH_N"/>
</dbReference>
<dbReference type="eggNOG" id="COG0583">
    <property type="taxonomic scope" value="Bacteria"/>
</dbReference>
<gene>
    <name evidence="6" type="ORF">MOMA_04910</name>
</gene>
<dbReference type="PRINTS" id="PR00039">
    <property type="entry name" value="HTHLYSR"/>
</dbReference>
<dbReference type="Gene3D" id="3.40.190.290">
    <property type="match status" value="1"/>
</dbReference>
<dbReference type="SUPFAM" id="SSF46785">
    <property type="entry name" value="Winged helix' DNA-binding domain"/>
    <property type="match status" value="1"/>
</dbReference>
<evidence type="ECO:0000256" key="4">
    <source>
        <dbReference type="ARBA" id="ARBA00023163"/>
    </source>
</evidence>
<dbReference type="PANTHER" id="PTHR30537:SF30">
    <property type="entry name" value="TRANSCRIPTIONAL REGULATOR-RELATED"/>
    <property type="match status" value="1"/>
</dbReference>
<evidence type="ECO:0000313" key="6">
    <source>
        <dbReference type="EMBL" id="ELA09714.1"/>
    </source>
</evidence>
<evidence type="ECO:0000256" key="3">
    <source>
        <dbReference type="ARBA" id="ARBA00023125"/>
    </source>
</evidence>
<dbReference type="Proteomes" id="UP000023795">
    <property type="component" value="Unassembled WGS sequence"/>
</dbReference>
<dbReference type="OrthoDB" id="8678019at2"/>
<comment type="similarity">
    <text evidence="1">Belongs to the LysR transcriptional regulatory family.</text>
</comment>
<dbReference type="InterPro" id="IPR036388">
    <property type="entry name" value="WH-like_DNA-bd_sf"/>
</dbReference>
<dbReference type="PROSITE" id="PS50931">
    <property type="entry name" value="HTH_LYSR"/>
    <property type="match status" value="1"/>
</dbReference>
<keyword evidence="2" id="KW-0805">Transcription regulation</keyword>
<dbReference type="FunFam" id="1.10.10.10:FF:000001">
    <property type="entry name" value="LysR family transcriptional regulator"/>
    <property type="match status" value="1"/>
</dbReference>
<accession>L2F9G9</accession>
<dbReference type="InterPro" id="IPR058163">
    <property type="entry name" value="LysR-type_TF_proteobact-type"/>
</dbReference>
<keyword evidence="7" id="KW-1185">Reference proteome</keyword>
<dbReference type="RefSeq" id="WP_009767532.1">
    <property type="nucleotide sequence ID" value="NZ_ANIN01000001.1"/>
</dbReference>
<sequence>MLDNLRGMAVFASVVRHASFSGAAKELGITTSAVSQQIRSLEQDMGVVLLHRSTRKLSLTEAGASFYESAKDVVEAAEQGRIRVHQLRDELAGNLRIATTPELGVNHILPALSTWMSAHDDLNIHFEADNQYVDMIEERIDIAVRMSPNTNDTSVSVYPLTEVRPMLVASPHYLRQHEKITDPKDLVALQMIGLTLVKDPAVLDMISVENGKKVRVKVPTRIETNNVQLAIALAKEGQGIARIMSLDAQKELANGDLVEVLPTYQLASYMLYAVTPRREQQPAKVVRCLEVLTKYFEKN</sequence>
<dbReference type="Pfam" id="PF00126">
    <property type="entry name" value="HTH_1"/>
    <property type="match status" value="1"/>
</dbReference>
<protein>
    <submittedName>
        <fullName evidence="6">LysR family transcriptional regulator</fullName>
    </submittedName>
</protein>
<evidence type="ECO:0000256" key="2">
    <source>
        <dbReference type="ARBA" id="ARBA00023015"/>
    </source>
</evidence>
<comment type="caution">
    <text evidence="6">The sequence shown here is derived from an EMBL/GenBank/DDBJ whole genome shotgun (WGS) entry which is preliminary data.</text>
</comment>
<dbReference type="GO" id="GO:0043565">
    <property type="term" value="F:sequence-specific DNA binding"/>
    <property type="evidence" value="ECO:0007669"/>
    <property type="project" value="TreeGrafter"/>
</dbReference>
<dbReference type="InterPro" id="IPR036390">
    <property type="entry name" value="WH_DNA-bd_sf"/>
</dbReference>
<dbReference type="EMBL" id="ANIN01000001">
    <property type="protein sequence ID" value="ELA09714.1"/>
    <property type="molecule type" value="Genomic_DNA"/>
</dbReference>
<reference evidence="6 7" key="1">
    <citation type="journal article" date="2013" name="Genome Announc.">
        <title>Genome Sequence of Moraxella macacae 0408225, a Novel Bacterial Species Isolated from a Cynomolgus Macaque with Epistaxis.</title>
        <authorList>
            <person name="Ladner J.T."/>
            <person name="Whitehouse C.A."/>
            <person name="Koroleva G.I."/>
            <person name="Palacios G.F."/>
        </authorList>
    </citation>
    <scope>NUCLEOTIDE SEQUENCE [LARGE SCALE GENOMIC DNA]</scope>
    <source>
        <strain evidence="6 7">0408225</strain>
    </source>
</reference>
<evidence type="ECO:0000256" key="1">
    <source>
        <dbReference type="ARBA" id="ARBA00009437"/>
    </source>
</evidence>
<dbReference type="STRING" id="1230338.MOMA_04910"/>
<dbReference type="CDD" id="cd08422">
    <property type="entry name" value="PBP2_CrgA_like"/>
    <property type="match status" value="1"/>
</dbReference>
<keyword evidence="3" id="KW-0238">DNA-binding</keyword>
<dbReference type="Gene3D" id="1.10.10.10">
    <property type="entry name" value="Winged helix-like DNA-binding domain superfamily/Winged helix DNA-binding domain"/>
    <property type="match status" value="1"/>
</dbReference>
<dbReference type="SUPFAM" id="SSF53850">
    <property type="entry name" value="Periplasmic binding protein-like II"/>
    <property type="match status" value="1"/>
</dbReference>
<dbReference type="PATRIC" id="fig|1230338.3.peg.1062"/>
<evidence type="ECO:0000259" key="5">
    <source>
        <dbReference type="PROSITE" id="PS50931"/>
    </source>
</evidence>
<evidence type="ECO:0000313" key="7">
    <source>
        <dbReference type="Proteomes" id="UP000023795"/>
    </source>
</evidence>
<keyword evidence="4" id="KW-0804">Transcription</keyword>
<dbReference type="Pfam" id="PF03466">
    <property type="entry name" value="LysR_substrate"/>
    <property type="match status" value="1"/>
</dbReference>
<dbReference type="AlphaFoldDB" id="L2F9G9"/>
<feature type="domain" description="HTH lysR-type" evidence="5">
    <location>
        <begin position="3"/>
        <end position="60"/>
    </location>
</feature>
<dbReference type="PANTHER" id="PTHR30537">
    <property type="entry name" value="HTH-TYPE TRANSCRIPTIONAL REGULATOR"/>
    <property type="match status" value="1"/>
</dbReference>
<name>L2F9G9_9GAMM</name>
<proteinExistence type="inferred from homology"/>
<organism evidence="6 7">
    <name type="scientific">Moraxella macacae 0408225</name>
    <dbReference type="NCBI Taxonomy" id="1230338"/>
    <lineage>
        <taxon>Bacteria</taxon>
        <taxon>Pseudomonadati</taxon>
        <taxon>Pseudomonadota</taxon>
        <taxon>Gammaproteobacteria</taxon>
        <taxon>Moraxellales</taxon>
        <taxon>Moraxellaceae</taxon>
        <taxon>Moraxella</taxon>
    </lineage>
</organism>
<dbReference type="InterPro" id="IPR005119">
    <property type="entry name" value="LysR_subst-bd"/>
</dbReference>
<dbReference type="GO" id="GO:0003700">
    <property type="term" value="F:DNA-binding transcription factor activity"/>
    <property type="evidence" value="ECO:0007669"/>
    <property type="project" value="InterPro"/>
</dbReference>
<dbReference type="GO" id="GO:0006351">
    <property type="term" value="P:DNA-templated transcription"/>
    <property type="evidence" value="ECO:0007669"/>
    <property type="project" value="TreeGrafter"/>
</dbReference>